<name>A0A292GLG0_9HYPH</name>
<accession>A0A292GLG0</accession>
<dbReference type="EMBL" id="LC171369">
    <property type="protein sequence ID" value="BBA74285.1"/>
    <property type="molecule type" value="Genomic_DNA"/>
</dbReference>
<dbReference type="AlphaFoldDB" id="A0A292GLG0"/>
<evidence type="ECO:0000313" key="1">
    <source>
        <dbReference type="EMBL" id="BBA74285.1"/>
    </source>
</evidence>
<protein>
    <submittedName>
        <fullName evidence="1">Uncharacterized protein</fullName>
    </submittedName>
</protein>
<reference evidence="1" key="1">
    <citation type="submission" date="2016-07" db="EMBL/GenBank/DDBJ databases">
        <title>Genomics reveals synergistic degradation of pyrene by five bacteria in a mangrove sediment-derived bacterial consortium.</title>
        <authorList>
            <person name="Wanapaisan P."/>
            <person name="Vejarano F."/>
            <person name="Chakraborty J."/>
            <person name="Shintani M."/>
            <person name="Muangchinda C."/>
            <person name="Laothamteep N."/>
            <person name="Suzuki-Minakuchi C."/>
            <person name="Inoue K."/>
            <person name="Nojiri H."/>
            <person name="Pinyakong O."/>
        </authorList>
    </citation>
    <scope>NUCLEOTIDE SEQUENCE</scope>
    <source>
        <strain evidence="1">PW1</strain>
    </source>
</reference>
<sequence>MAIAADNPYEVARAFAPDFGRAEYALKRSKYLRENKEIAEADWESFARDLEAEFFTDVVVKGIAKTL</sequence>
<organism evidence="1">
    <name type="scientific">Ochrobactrum sp. PW1</name>
    <dbReference type="NCBI Taxonomy" id="1882222"/>
    <lineage>
        <taxon>Bacteria</taxon>
        <taxon>Pseudomonadati</taxon>
        <taxon>Pseudomonadota</taxon>
        <taxon>Alphaproteobacteria</taxon>
        <taxon>Hyphomicrobiales</taxon>
        <taxon>Brucellaceae</taxon>
        <taxon>Brucella/Ochrobactrum group</taxon>
        <taxon>Ochrobactrum</taxon>
    </lineage>
</organism>
<proteinExistence type="predicted"/>